<dbReference type="Pfam" id="PF11211">
    <property type="entry name" value="DUF2997"/>
    <property type="match status" value="1"/>
</dbReference>
<evidence type="ECO:0000313" key="1">
    <source>
        <dbReference type="EMBL" id="SIQ98320.1"/>
    </source>
</evidence>
<evidence type="ECO:0000313" key="2">
    <source>
        <dbReference type="Proteomes" id="UP000186400"/>
    </source>
</evidence>
<dbReference type="AlphaFoldDB" id="A0A1N6X7R7"/>
<sequence>MADRHELEIVIDKDGEVSIKVEGVNGSRCVQLTKDIEEELGIVVEREKTSEYYKDDLSRTNQIDGFSRGGE</sequence>
<protein>
    <recommendedName>
        <fullName evidence="3">DUF2997 domain-containing protein</fullName>
    </recommendedName>
</protein>
<dbReference type="Proteomes" id="UP000186400">
    <property type="component" value="Unassembled WGS sequence"/>
</dbReference>
<organism evidence="1 2">
    <name type="scientific">Alkalispirochaeta americana</name>
    <dbReference type="NCBI Taxonomy" id="159291"/>
    <lineage>
        <taxon>Bacteria</taxon>
        <taxon>Pseudomonadati</taxon>
        <taxon>Spirochaetota</taxon>
        <taxon>Spirochaetia</taxon>
        <taxon>Spirochaetales</taxon>
        <taxon>Spirochaetaceae</taxon>
        <taxon>Alkalispirochaeta</taxon>
    </lineage>
</organism>
<dbReference type="EMBL" id="FTMS01000021">
    <property type="protein sequence ID" value="SIQ98320.1"/>
    <property type="molecule type" value="Genomic_DNA"/>
</dbReference>
<dbReference type="InterPro" id="IPR021375">
    <property type="entry name" value="DUF2997"/>
</dbReference>
<name>A0A1N6X7R7_9SPIO</name>
<keyword evidence="2" id="KW-1185">Reference proteome</keyword>
<dbReference type="RefSeq" id="WP_076489819.1">
    <property type="nucleotide sequence ID" value="NZ_FTMS01000021.1"/>
</dbReference>
<accession>A0A1N6X7R7</accession>
<dbReference type="OrthoDB" id="371304at2"/>
<gene>
    <name evidence="1" type="ORF">SAMN05920897_1217</name>
</gene>
<proteinExistence type="predicted"/>
<evidence type="ECO:0008006" key="3">
    <source>
        <dbReference type="Google" id="ProtNLM"/>
    </source>
</evidence>
<dbReference type="STRING" id="159291.SAMN05920897_1217"/>
<reference evidence="1 2" key="1">
    <citation type="submission" date="2017-01" db="EMBL/GenBank/DDBJ databases">
        <authorList>
            <person name="Mah S.A."/>
            <person name="Swanson W.J."/>
            <person name="Moy G.W."/>
            <person name="Vacquier V.D."/>
        </authorList>
    </citation>
    <scope>NUCLEOTIDE SEQUENCE [LARGE SCALE GENOMIC DNA]</scope>
    <source>
        <strain evidence="1 2">ASpG1</strain>
    </source>
</reference>